<reference evidence="1" key="1">
    <citation type="submission" date="2022-03" db="EMBL/GenBank/DDBJ databases">
        <authorList>
            <person name="Martin C."/>
        </authorList>
    </citation>
    <scope>NUCLEOTIDE SEQUENCE</scope>
</reference>
<evidence type="ECO:0000313" key="1">
    <source>
        <dbReference type="EMBL" id="CAH1786085.1"/>
    </source>
</evidence>
<dbReference type="EMBL" id="CAIIXF020000006">
    <property type="protein sequence ID" value="CAH1786085.1"/>
    <property type="molecule type" value="Genomic_DNA"/>
</dbReference>
<keyword evidence="2" id="KW-1185">Reference proteome</keyword>
<dbReference type="Proteomes" id="UP000749559">
    <property type="component" value="Unassembled WGS sequence"/>
</dbReference>
<sequence>MRNKTKEITTATMPTKKQMYLQQNMTKESPILTEARKIISAIHTGNSNIDIAVLENGDLAIAQGEDGILLLQQNTQRQRDIRISAKCSNIITGDGTNITALDIDNHTIRMFDKDGKSRENIVFKQSVHCIASTKDNTIVIIHNGQKAEVTYITYIDFENCEALLTIPLKINSIIPHIAINSKNTVIVPYDDNNLVGINLDIQDVVFTYDQRAQGGRELKEYSLPNHLSPHVVAITIYMLVMFSKTRKNVLIWSNLIT</sequence>
<dbReference type="SUPFAM" id="SSF101898">
    <property type="entry name" value="NHL repeat"/>
    <property type="match status" value="1"/>
</dbReference>
<name>A0A8S4NY61_OWEFU</name>
<organism evidence="1 2">
    <name type="scientific">Owenia fusiformis</name>
    <name type="common">Polychaete worm</name>
    <dbReference type="NCBI Taxonomy" id="6347"/>
    <lineage>
        <taxon>Eukaryota</taxon>
        <taxon>Metazoa</taxon>
        <taxon>Spiralia</taxon>
        <taxon>Lophotrochozoa</taxon>
        <taxon>Annelida</taxon>
        <taxon>Polychaeta</taxon>
        <taxon>Sedentaria</taxon>
        <taxon>Canalipalpata</taxon>
        <taxon>Sabellida</taxon>
        <taxon>Oweniida</taxon>
        <taxon>Oweniidae</taxon>
        <taxon>Owenia</taxon>
    </lineage>
</organism>
<comment type="caution">
    <text evidence="1">The sequence shown here is derived from an EMBL/GenBank/DDBJ whole genome shotgun (WGS) entry which is preliminary data.</text>
</comment>
<protein>
    <submittedName>
        <fullName evidence="1">Uncharacterized protein</fullName>
    </submittedName>
</protein>
<proteinExistence type="predicted"/>
<gene>
    <name evidence="1" type="ORF">OFUS_LOCUS12049</name>
</gene>
<dbReference type="AlphaFoldDB" id="A0A8S4NY61"/>
<evidence type="ECO:0000313" key="2">
    <source>
        <dbReference type="Proteomes" id="UP000749559"/>
    </source>
</evidence>
<accession>A0A8S4NY61</accession>